<sequence>MRKSLKAWAKGARESILAPHIAGYTDALERGWRFERDYFAEVCREYHAKIDWRIADCEEPPEPLPAYNKFALPVVKMLSEEETVKKRERIVVLNEATHLSLAEV</sequence>
<keyword evidence="2" id="KW-1185">Reference proteome</keyword>
<reference evidence="1" key="1">
    <citation type="submission" date="2023-03" db="EMBL/GenBank/DDBJ databases">
        <title>Massive genome expansion in bonnet fungi (Mycena s.s.) driven by repeated elements and novel gene families across ecological guilds.</title>
        <authorList>
            <consortium name="Lawrence Berkeley National Laboratory"/>
            <person name="Harder C.B."/>
            <person name="Miyauchi S."/>
            <person name="Viragh M."/>
            <person name="Kuo A."/>
            <person name="Thoen E."/>
            <person name="Andreopoulos B."/>
            <person name="Lu D."/>
            <person name="Skrede I."/>
            <person name="Drula E."/>
            <person name="Henrissat B."/>
            <person name="Morin E."/>
            <person name="Kohler A."/>
            <person name="Barry K."/>
            <person name="LaButti K."/>
            <person name="Morin E."/>
            <person name="Salamov A."/>
            <person name="Lipzen A."/>
            <person name="Mereny Z."/>
            <person name="Hegedus B."/>
            <person name="Baldrian P."/>
            <person name="Stursova M."/>
            <person name="Weitz H."/>
            <person name="Taylor A."/>
            <person name="Grigoriev I.V."/>
            <person name="Nagy L.G."/>
            <person name="Martin F."/>
            <person name="Kauserud H."/>
        </authorList>
    </citation>
    <scope>NUCLEOTIDE SEQUENCE</scope>
    <source>
        <strain evidence="1">CBHHK067</strain>
    </source>
</reference>
<dbReference type="Proteomes" id="UP001221757">
    <property type="component" value="Unassembled WGS sequence"/>
</dbReference>
<protein>
    <submittedName>
        <fullName evidence="1">Uncharacterized protein</fullName>
    </submittedName>
</protein>
<name>A0AAD7DZI9_MYCRO</name>
<dbReference type="AlphaFoldDB" id="A0AAD7DZI9"/>
<gene>
    <name evidence="1" type="ORF">B0H17DRAFT_1195104</name>
</gene>
<evidence type="ECO:0000313" key="1">
    <source>
        <dbReference type="EMBL" id="KAJ7701894.1"/>
    </source>
</evidence>
<comment type="caution">
    <text evidence="1">The sequence shown here is derived from an EMBL/GenBank/DDBJ whole genome shotgun (WGS) entry which is preliminary data.</text>
</comment>
<evidence type="ECO:0000313" key="2">
    <source>
        <dbReference type="Proteomes" id="UP001221757"/>
    </source>
</evidence>
<accession>A0AAD7DZI9</accession>
<dbReference type="EMBL" id="JARKIE010000016">
    <property type="protein sequence ID" value="KAJ7701894.1"/>
    <property type="molecule type" value="Genomic_DNA"/>
</dbReference>
<organism evidence="1 2">
    <name type="scientific">Mycena rosella</name>
    <name type="common">Pink bonnet</name>
    <name type="synonym">Agaricus rosellus</name>
    <dbReference type="NCBI Taxonomy" id="1033263"/>
    <lineage>
        <taxon>Eukaryota</taxon>
        <taxon>Fungi</taxon>
        <taxon>Dikarya</taxon>
        <taxon>Basidiomycota</taxon>
        <taxon>Agaricomycotina</taxon>
        <taxon>Agaricomycetes</taxon>
        <taxon>Agaricomycetidae</taxon>
        <taxon>Agaricales</taxon>
        <taxon>Marasmiineae</taxon>
        <taxon>Mycenaceae</taxon>
        <taxon>Mycena</taxon>
    </lineage>
</organism>
<proteinExistence type="predicted"/>